<keyword evidence="7" id="KW-0560">Oxidoreductase</keyword>
<dbReference type="PROSITE" id="PS00201">
    <property type="entry name" value="FLAVODOXIN"/>
    <property type="match status" value="1"/>
</dbReference>
<comment type="cofactor">
    <cofactor evidence="1">
        <name>FMN</name>
        <dbReference type="ChEBI" id="CHEBI:58210"/>
    </cofactor>
</comment>
<evidence type="ECO:0000259" key="6">
    <source>
        <dbReference type="PROSITE" id="PS50902"/>
    </source>
</evidence>
<dbReference type="InterPro" id="IPR010089">
    <property type="entry name" value="Flavoprotein_WrbA-like"/>
</dbReference>
<evidence type="ECO:0000256" key="5">
    <source>
        <dbReference type="ARBA" id="ARBA00029652"/>
    </source>
</evidence>
<reference evidence="7 8" key="1">
    <citation type="submission" date="2020-05" db="EMBL/GenBank/DDBJ databases">
        <title>Complete genome sequence of Deefgea sp. D17.</title>
        <authorList>
            <person name="Bae J.-W."/>
            <person name="Han J.E."/>
        </authorList>
    </citation>
    <scope>NUCLEOTIDE SEQUENCE [LARGE SCALE GENOMIC DNA]</scope>
    <source>
        <strain evidence="7 8">D17</strain>
    </source>
</reference>
<dbReference type="GO" id="GO:0003955">
    <property type="term" value="F:NAD(P)H dehydrogenase (quinone) activity"/>
    <property type="evidence" value="ECO:0007669"/>
    <property type="project" value="InterPro"/>
</dbReference>
<dbReference type="EMBL" id="CP054143">
    <property type="protein sequence ID" value="QKJ66703.1"/>
    <property type="molecule type" value="Genomic_DNA"/>
</dbReference>
<dbReference type="PANTHER" id="PTHR30546:SF23">
    <property type="entry name" value="FLAVOPROTEIN-LIKE PROTEIN YCP4-RELATED"/>
    <property type="match status" value="1"/>
</dbReference>
<dbReference type="GO" id="GO:0010181">
    <property type="term" value="F:FMN binding"/>
    <property type="evidence" value="ECO:0007669"/>
    <property type="project" value="InterPro"/>
</dbReference>
<keyword evidence="3" id="KW-0285">Flavoprotein</keyword>
<dbReference type="RefSeq" id="WP_173533207.1">
    <property type="nucleotide sequence ID" value="NZ_CP054143.1"/>
</dbReference>
<dbReference type="Proteomes" id="UP000504844">
    <property type="component" value="Chromosome"/>
</dbReference>
<dbReference type="PANTHER" id="PTHR30546">
    <property type="entry name" value="FLAVODOXIN-RELATED PROTEIN WRBA-RELATED"/>
    <property type="match status" value="1"/>
</dbReference>
<name>A0A6M8SNE5_9NEIS</name>
<evidence type="ECO:0000256" key="2">
    <source>
        <dbReference type="ARBA" id="ARBA00006961"/>
    </source>
</evidence>
<dbReference type="SUPFAM" id="SSF52218">
    <property type="entry name" value="Flavoproteins"/>
    <property type="match status" value="1"/>
</dbReference>
<sequence>MTEILVLYYSTHGATRQMAQLIARGIEATAGCSARLRTVPRISTVCEATEADIPNAGAPYVTLNDLLECDGLALGSPTRFGNMAAPMKYFWDSTIADWLKGTLIGKPASVFTSSGTLHGGNESTLLTMMLPLLHHGMLIVGTPYSETALMSTTTGGTPYGPSHWAGTESNQSISDSERVLCLAQGRRLAEIALKLKGRSE</sequence>
<organism evidence="7 8">
    <name type="scientific">Deefgea piscis</name>
    <dbReference type="NCBI Taxonomy" id="2739061"/>
    <lineage>
        <taxon>Bacteria</taxon>
        <taxon>Pseudomonadati</taxon>
        <taxon>Pseudomonadota</taxon>
        <taxon>Betaproteobacteria</taxon>
        <taxon>Neisseriales</taxon>
        <taxon>Chitinibacteraceae</taxon>
        <taxon>Deefgea</taxon>
    </lineage>
</organism>
<evidence type="ECO:0000256" key="1">
    <source>
        <dbReference type="ARBA" id="ARBA00001917"/>
    </source>
</evidence>
<evidence type="ECO:0000313" key="7">
    <source>
        <dbReference type="EMBL" id="QKJ66703.1"/>
    </source>
</evidence>
<evidence type="ECO:0000313" key="8">
    <source>
        <dbReference type="Proteomes" id="UP000504844"/>
    </source>
</evidence>
<dbReference type="InterPro" id="IPR008254">
    <property type="entry name" value="Flavodoxin/NO_synth"/>
</dbReference>
<dbReference type="NCBIfam" id="NF002999">
    <property type="entry name" value="PRK03767.1"/>
    <property type="match status" value="1"/>
</dbReference>
<dbReference type="GO" id="GO:0009055">
    <property type="term" value="F:electron transfer activity"/>
    <property type="evidence" value="ECO:0007669"/>
    <property type="project" value="InterPro"/>
</dbReference>
<dbReference type="PROSITE" id="PS50902">
    <property type="entry name" value="FLAVODOXIN_LIKE"/>
    <property type="match status" value="1"/>
</dbReference>
<keyword evidence="8" id="KW-1185">Reference proteome</keyword>
<dbReference type="AlphaFoldDB" id="A0A6M8SNE5"/>
<dbReference type="GO" id="GO:0016020">
    <property type="term" value="C:membrane"/>
    <property type="evidence" value="ECO:0007669"/>
    <property type="project" value="TreeGrafter"/>
</dbReference>
<dbReference type="FunFam" id="3.40.50.360:FF:000001">
    <property type="entry name" value="NAD(P)H dehydrogenase (Quinone) FQR1-like"/>
    <property type="match status" value="1"/>
</dbReference>
<feature type="domain" description="Flavodoxin-like" evidence="6">
    <location>
        <begin position="4"/>
        <end position="189"/>
    </location>
</feature>
<evidence type="ECO:0000256" key="3">
    <source>
        <dbReference type="ARBA" id="ARBA00022630"/>
    </source>
</evidence>
<dbReference type="Gene3D" id="3.40.50.360">
    <property type="match status" value="1"/>
</dbReference>
<dbReference type="InterPro" id="IPR005025">
    <property type="entry name" value="FMN_Rdtase-like_dom"/>
</dbReference>
<evidence type="ECO:0000256" key="4">
    <source>
        <dbReference type="ARBA" id="ARBA00022643"/>
    </source>
</evidence>
<keyword evidence="4" id="KW-0288">FMN</keyword>
<dbReference type="KEGG" id="dee:HQN60_08310"/>
<dbReference type="Pfam" id="PF03358">
    <property type="entry name" value="FMN_red"/>
    <property type="match status" value="1"/>
</dbReference>
<dbReference type="NCBIfam" id="TIGR01755">
    <property type="entry name" value="flav_wrbA"/>
    <property type="match status" value="1"/>
</dbReference>
<proteinExistence type="inferred from homology"/>
<protein>
    <recommendedName>
        <fullName evidence="5">Flavoprotein WrbA</fullName>
    </recommendedName>
</protein>
<dbReference type="InterPro" id="IPR001226">
    <property type="entry name" value="Flavodoxin_CS"/>
</dbReference>
<accession>A0A6M8SNE5</accession>
<gene>
    <name evidence="7" type="primary">wrbA</name>
    <name evidence="7" type="ORF">HQN60_08310</name>
</gene>
<comment type="similarity">
    <text evidence="2">Belongs to the WrbA family.</text>
</comment>
<dbReference type="InterPro" id="IPR029039">
    <property type="entry name" value="Flavoprotein-like_sf"/>
</dbReference>